<keyword evidence="4" id="KW-1185">Reference proteome</keyword>
<dbReference type="Pfam" id="PF03932">
    <property type="entry name" value="CutC"/>
    <property type="match status" value="1"/>
</dbReference>
<name>A0A4Q7ZPM1_9ACTN</name>
<dbReference type="EMBL" id="SHKY01000001">
    <property type="protein sequence ID" value="RZU52365.1"/>
    <property type="molecule type" value="Genomic_DNA"/>
</dbReference>
<dbReference type="AlphaFoldDB" id="A0A4Q7ZPM1"/>
<dbReference type="SUPFAM" id="SSF110395">
    <property type="entry name" value="CutC-like"/>
    <property type="match status" value="1"/>
</dbReference>
<sequence>MPQALLEVIALDATDAGHAAAGGADRVELASDMHRLGLTPTVQTFAAVRAEIDLPIRVMLRQQDGFAAGDLDSLRRSIDALRAAGAEEFVLGFLDASGEVDLASLHAVLAVLDGCAWTFHKALDHATDRRAAWQAIEGLGGLDAVLTSGCPSGVAEGLDTLITEAKTARRPRIVAGGALREHHLAPLLGGGVDAFHTGTAVRRDRTWASPIDPGEVRRWRDWLQTVQ</sequence>
<dbReference type="RefSeq" id="WP_130510989.1">
    <property type="nucleotide sequence ID" value="NZ_SHKY01000001.1"/>
</dbReference>
<dbReference type="InterPro" id="IPR005627">
    <property type="entry name" value="CutC-like"/>
</dbReference>
<gene>
    <name evidence="3" type="ORF">EV385_4223</name>
</gene>
<protein>
    <recommendedName>
        <fullName evidence="2">Copper homeostasis protein cutC homolog</fullName>
    </recommendedName>
</protein>
<reference evidence="3 4" key="1">
    <citation type="submission" date="2019-02" db="EMBL/GenBank/DDBJ databases">
        <title>Sequencing the genomes of 1000 actinobacteria strains.</title>
        <authorList>
            <person name="Klenk H.-P."/>
        </authorList>
    </citation>
    <scope>NUCLEOTIDE SEQUENCE [LARGE SCALE GENOMIC DNA]</scope>
    <source>
        <strain evidence="3 4">DSM 45162</strain>
    </source>
</reference>
<dbReference type="Proteomes" id="UP000292564">
    <property type="component" value="Unassembled WGS sequence"/>
</dbReference>
<dbReference type="Gene3D" id="3.20.20.380">
    <property type="entry name" value="Copper homeostasis (CutC) domain"/>
    <property type="match status" value="1"/>
</dbReference>
<dbReference type="PANTHER" id="PTHR12598:SF0">
    <property type="entry name" value="COPPER HOMEOSTASIS PROTEIN CUTC HOMOLOG"/>
    <property type="match status" value="1"/>
</dbReference>
<comment type="caution">
    <text evidence="3">The sequence shown here is derived from an EMBL/GenBank/DDBJ whole genome shotgun (WGS) entry which is preliminary data.</text>
</comment>
<evidence type="ECO:0000256" key="2">
    <source>
        <dbReference type="ARBA" id="ARBA00019014"/>
    </source>
</evidence>
<dbReference type="GO" id="GO:0005507">
    <property type="term" value="F:copper ion binding"/>
    <property type="evidence" value="ECO:0007669"/>
    <property type="project" value="TreeGrafter"/>
</dbReference>
<comment type="similarity">
    <text evidence="1">Belongs to the CutC family.</text>
</comment>
<evidence type="ECO:0000313" key="3">
    <source>
        <dbReference type="EMBL" id="RZU52365.1"/>
    </source>
</evidence>
<evidence type="ECO:0000313" key="4">
    <source>
        <dbReference type="Proteomes" id="UP000292564"/>
    </source>
</evidence>
<proteinExistence type="inferred from homology"/>
<evidence type="ECO:0000256" key="1">
    <source>
        <dbReference type="ARBA" id="ARBA00007768"/>
    </source>
</evidence>
<organism evidence="3 4">
    <name type="scientific">Krasilnikovia cinnamomea</name>
    <dbReference type="NCBI Taxonomy" id="349313"/>
    <lineage>
        <taxon>Bacteria</taxon>
        <taxon>Bacillati</taxon>
        <taxon>Actinomycetota</taxon>
        <taxon>Actinomycetes</taxon>
        <taxon>Micromonosporales</taxon>
        <taxon>Micromonosporaceae</taxon>
        <taxon>Krasilnikovia</taxon>
    </lineage>
</organism>
<dbReference type="InterPro" id="IPR036822">
    <property type="entry name" value="CutC-like_dom_sf"/>
</dbReference>
<dbReference type="PANTHER" id="PTHR12598">
    <property type="entry name" value="COPPER HOMEOSTASIS PROTEIN CUTC"/>
    <property type="match status" value="1"/>
</dbReference>
<accession>A0A4Q7ZPM1</accession>
<dbReference type="OrthoDB" id="9815677at2"/>